<dbReference type="RefSeq" id="WP_378066816.1">
    <property type="nucleotide sequence ID" value="NZ_JBHSBL010000013.1"/>
</dbReference>
<proteinExistence type="predicted"/>
<dbReference type="PANTHER" id="PTHR23513">
    <property type="entry name" value="INTEGRAL MEMBRANE EFFLUX PROTEIN-RELATED"/>
    <property type="match status" value="1"/>
</dbReference>
<feature type="transmembrane region" description="Helical" evidence="6">
    <location>
        <begin position="310"/>
        <end position="329"/>
    </location>
</feature>
<evidence type="ECO:0000256" key="2">
    <source>
        <dbReference type="ARBA" id="ARBA00022475"/>
    </source>
</evidence>
<sequence>MNPALLGEQHAALWTRNFTLFFGARTVSLLGDTMLPVVTALAVGAVYGVSGVGYVLAVWTAPFVIFVLLGGVFADRVGARAMMVGADVVRVVTQGVLAVAFLTGTPPFWLLLSTSFLAGTAAAMFQPGVNGMVPLVAADPQRANGTLKMADAATQVAGPVLAGVLMVVSGAGVVYAVDAATFLLSGLFLALVRLPAPVRAERRSTVRRDLRRGWSEFRSRAWMWSVILIWVVFGIVVFGPYVPLSSRLIGESLGDVAYAWVMAGLGAGTVLGGLVAIRFRPGHPLAAGGVALSGFAFIPLSVALELPLPLVMAGHLVGGMAWAFWSVMWSTSVQTQVAPDVLNRVTAYEVAGSVAGVAVGQALVGPVVGIVDPRVLLFVSAGVSVAVCAALLLTPAVRGLRRV</sequence>
<keyword evidence="5 6" id="KW-0472">Membrane</keyword>
<feature type="transmembrane region" description="Helical" evidence="6">
    <location>
        <begin position="377"/>
        <end position="397"/>
    </location>
</feature>
<feature type="transmembrane region" description="Helical" evidence="6">
    <location>
        <begin position="221"/>
        <end position="242"/>
    </location>
</feature>
<name>A0ABV8IS61_9ACTN</name>
<protein>
    <submittedName>
        <fullName evidence="8">MFS transporter</fullName>
    </submittedName>
</protein>
<dbReference type="InterPro" id="IPR020846">
    <property type="entry name" value="MFS_dom"/>
</dbReference>
<dbReference type="InterPro" id="IPR036259">
    <property type="entry name" value="MFS_trans_sf"/>
</dbReference>
<dbReference type="PANTHER" id="PTHR23513:SF11">
    <property type="entry name" value="STAPHYLOFERRIN A TRANSPORTER"/>
    <property type="match status" value="1"/>
</dbReference>
<feature type="domain" description="Major facilitator superfamily (MFS) profile" evidence="7">
    <location>
        <begin position="12"/>
        <end position="398"/>
    </location>
</feature>
<keyword evidence="3 6" id="KW-0812">Transmembrane</keyword>
<keyword evidence="4 6" id="KW-1133">Transmembrane helix</keyword>
<dbReference type="PROSITE" id="PS50850">
    <property type="entry name" value="MFS"/>
    <property type="match status" value="1"/>
</dbReference>
<reference evidence="9" key="1">
    <citation type="journal article" date="2019" name="Int. J. Syst. Evol. Microbiol.">
        <title>The Global Catalogue of Microorganisms (GCM) 10K type strain sequencing project: providing services to taxonomists for standard genome sequencing and annotation.</title>
        <authorList>
            <consortium name="The Broad Institute Genomics Platform"/>
            <consortium name="The Broad Institute Genome Sequencing Center for Infectious Disease"/>
            <person name="Wu L."/>
            <person name="Ma J."/>
        </authorList>
    </citation>
    <scope>NUCLEOTIDE SEQUENCE [LARGE SCALE GENOMIC DNA]</scope>
    <source>
        <strain evidence="9">TBRC 5832</strain>
    </source>
</reference>
<comment type="subcellular location">
    <subcellularLocation>
        <location evidence="1">Cell membrane</location>
        <topology evidence="1">Multi-pass membrane protein</topology>
    </subcellularLocation>
</comment>
<comment type="caution">
    <text evidence="8">The sequence shown here is derived from an EMBL/GenBank/DDBJ whole genome shotgun (WGS) entry which is preliminary data.</text>
</comment>
<keyword evidence="2" id="KW-1003">Cell membrane</keyword>
<dbReference type="Pfam" id="PF07690">
    <property type="entry name" value="MFS_1"/>
    <property type="match status" value="1"/>
</dbReference>
<evidence type="ECO:0000313" key="8">
    <source>
        <dbReference type="EMBL" id="MFC4065830.1"/>
    </source>
</evidence>
<dbReference type="EMBL" id="JBHSBL010000013">
    <property type="protein sequence ID" value="MFC4065830.1"/>
    <property type="molecule type" value="Genomic_DNA"/>
</dbReference>
<dbReference type="CDD" id="cd06173">
    <property type="entry name" value="MFS_MefA_like"/>
    <property type="match status" value="1"/>
</dbReference>
<dbReference type="InterPro" id="IPR011701">
    <property type="entry name" value="MFS"/>
</dbReference>
<dbReference type="Gene3D" id="1.20.1250.20">
    <property type="entry name" value="MFS general substrate transporter like domains"/>
    <property type="match status" value="1"/>
</dbReference>
<evidence type="ECO:0000256" key="3">
    <source>
        <dbReference type="ARBA" id="ARBA00022692"/>
    </source>
</evidence>
<feature type="transmembrane region" description="Helical" evidence="6">
    <location>
        <begin position="257"/>
        <end position="277"/>
    </location>
</feature>
<feature type="transmembrane region" description="Helical" evidence="6">
    <location>
        <begin position="26"/>
        <end position="47"/>
    </location>
</feature>
<evidence type="ECO:0000259" key="7">
    <source>
        <dbReference type="PROSITE" id="PS50850"/>
    </source>
</evidence>
<evidence type="ECO:0000313" key="9">
    <source>
        <dbReference type="Proteomes" id="UP001595867"/>
    </source>
</evidence>
<organism evidence="8 9">
    <name type="scientific">Actinoplanes subglobosus</name>
    <dbReference type="NCBI Taxonomy" id="1547892"/>
    <lineage>
        <taxon>Bacteria</taxon>
        <taxon>Bacillati</taxon>
        <taxon>Actinomycetota</taxon>
        <taxon>Actinomycetes</taxon>
        <taxon>Micromonosporales</taxon>
        <taxon>Micromonosporaceae</taxon>
        <taxon>Actinoplanes</taxon>
    </lineage>
</organism>
<gene>
    <name evidence="8" type="ORF">ACFO0C_12890</name>
</gene>
<feature type="transmembrane region" description="Helical" evidence="6">
    <location>
        <begin position="284"/>
        <end position="304"/>
    </location>
</feature>
<feature type="transmembrane region" description="Helical" evidence="6">
    <location>
        <begin position="53"/>
        <end position="74"/>
    </location>
</feature>
<accession>A0ABV8IS61</accession>
<evidence type="ECO:0000256" key="4">
    <source>
        <dbReference type="ARBA" id="ARBA00022989"/>
    </source>
</evidence>
<evidence type="ECO:0000256" key="1">
    <source>
        <dbReference type="ARBA" id="ARBA00004651"/>
    </source>
</evidence>
<evidence type="ECO:0000256" key="6">
    <source>
        <dbReference type="SAM" id="Phobius"/>
    </source>
</evidence>
<keyword evidence="9" id="KW-1185">Reference proteome</keyword>
<dbReference type="Proteomes" id="UP001595867">
    <property type="component" value="Unassembled WGS sequence"/>
</dbReference>
<evidence type="ECO:0000256" key="5">
    <source>
        <dbReference type="ARBA" id="ARBA00023136"/>
    </source>
</evidence>
<feature type="transmembrane region" description="Helical" evidence="6">
    <location>
        <begin position="350"/>
        <end position="371"/>
    </location>
</feature>
<dbReference type="SUPFAM" id="SSF103473">
    <property type="entry name" value="MFS general substrate transporter"/>
    <property type="match status" value="1"/>
</dbReference>